<dbReference type="Proteomes" id="UP001169491">
    <property type="component" value="Unassembled WGS sequence"/>
</dbReference>
<gene>
    <name evidence="1" type="ORF">J6I90_02455</name>
    <name evidence="2" type="ORF">J6I92_01455</name>
</gene>
<name>A0AAW7QWA5_9GAMM</name>
<comment type="caution">
    <text evidence="1">The sequence shown here is derived from an EMBL/GenBank/DDBJ whole genome shotgun (WGS) entry which is preliminary data.</text>
</comment>
<keyword evidence="3" id="KW-1185">Reference proteome</keyword>
<dbReference type="EMBL" id="JAGGJB010000001">
    <property type="protein sequence ID" value="MDN7123732.1"/>
    <property type="molecule type" value="Genomic_DNA"/>
</dbReference>
<protein>
    <submittedName>
        <fullName evidence="1">Uncharacterized protein</fullName>
    </submittedName>
</protein>
<evidence type="ECO:0000313" key="2">
    <source>
        <dbReference type="EMBL" id="MDN7128544.1"/>
    </source>
</evidence>
<dbReference type="EMBL" id="JAGGJC010000001">
    <property type="protein sequence ID" value="MDN7128544.1"/>
    <property type="molecule type" value="Genomic_DNA"/>
</dbReference>
<evidence type="ECO:0000313" key="3">
    <source>
        <dbReference type="Proteomes" id="UP001169491"/>
    </source>
</evidence>
<evidence type="ECO:0000313" key="4">
    <source>
        <dbReference type="Proteomes" id="UP001169492"/>
    </source>
</evidence>
<accession>A0AAW7QWA5</accession>
<dbReference type="AlphaFoldDB" id="A0AAW7QWA5"/>
<sequence length="113" mass="13071">MIDASVPMQEQSVFYVRQWPLAEHDRALLQQSCTDDRQILLIVTEQALETLWQNPDELLDFPHTCYAVHTEIELLRADNGTFADLPFPAFIMQLNDASWVELTLQSQLVTYFA</sequence>
<proteinExistence type="predicted"/>
<organism evidence="1 4">
    <name type="scientific">Pseudidiomarina terrestris</name>
    <dbReference type="NCBI Taxonomy" id="2820060"/>
    <lineage>
        <taxon>Bacteria</taxon>
        <taxon>Pseudomonadati</taxon>
        <taxon>Pseudomonadota</taxon>
        <taxon>Gammaproteobacteria</taxon>
        <taxon>Alteromonadales</taxon>
        <taxon>Idiomarinaceae</taxon>
        <taxon>Pseudidiomarina</taxon>
    </lineage>
</organism>
<dbReference type="Proteomes" id="UP001169492">
    <property type="component" value="Unassembled WGS sequence"/>
</dbReference>
<evidence type="ECO:0000313" key="1">
    <source>
        <dbReference type="EMBL" id="MDN7123732.1"/>
    </source>
</evidence>
<dbReference type="RefSeq" id="WP_301773961.1">
    <property type="nucleotide sequence ID" value="NZ_JAGGJB010000001.1"/>
</dbReference>
<reference evidence="3 4" key="1">
    <citation type="submission" date="2021-03" db="EMBL/GenBank/DDBJ databases">
        <title>Pseudidiomarina terrestris, a new bacterium isolated from saline soil.</title>
        <authorList>
            <person name="Galisteo C."/>
            <person name="De La Haba R."/>
            <person name="Sanchez-Porro C."/>
            <person name="Ventosa A."/>
        </authorList>
    </citation>
    <scope>NUCLEOTIDE SEQUENCE [LARGE SCALE GENOMIC DNA]</scope>
    <source>
        <strain evidence="1 4">1APP75-32.1</strain>
        <strain evidence="3">1APR75-15</strain>
        <strain evidence="2">1ASR75-15</strain>
    </source>
</reference>